<evidence type="ECO:0000256" key="6">
    <source>
        <dbReference type="ARBA" id="ARBA00022679"/>
    </source>
</evidence>
<dbReference type="Gene3D" id="3.20.20.80">
    <property type="entry name" value="Glycosidases"/>
    <property type="match status" value="1"/>
</dbReference>
<accession>A0A9X3LKR5</accession>
<dbReference type="InterPro" id="IPR017853">
    <property type="entry name" value="GH"/>
</dbReference>
<comment type="catalytic activity">
    <reaction evidence="1">
        <text>Transfers a segment of a (1-&gt;4)-alpha-D-glucan to a new position in an acceptor, which may be glucose or a (1-&gt;4)-alpha-D-glucan.</text>
        <dbReference type="EC" id="2.4.1.25"/>
    </reaction>
</comment>
<comment type="caution">
    <text evidence="11">The sequence shown here is derived from an EMBL/GenBank/DDBJ whole genome shotgun (WGS) entry which is preliminary data.</text>
</comment>
<dbReference type="EMBL" id="JAKMUT010000004">
    <property type="protein sequence ID" value="MCZ9289781.1"/>
    <property type="molecule type" value="Genomic_DNA"/>
</dbReference>
<name>A0A9X3LKR5_9CORY</name>
<evidence type="ECO:0000256" key="3">
    <source>
        <dbReference type="ARBA" id="ARBA00012560"/>
    </source>
</evidence>
<dbReference type="AlphaFoldDB" id="A0A9X3LKR5"/>
<dbReference type="InterPro" id="IPR048458">
    <property type="entry name" value="MalQ_N"/>
</dbReference>
<gene>
    <name evidence="11" type="ORF">L8V00_06125</name>
</gene>
<evidence type="ECO:0000313" key="12">
    <source>
        <dbReference type="Proteomes" id="UP001146469"/>
    </source>
</evidence>
<dbReference type="PANTHER" id="PTHR32438">
    <property type="entry name" value="4-ALPHA-GLUCANOTRANSFERASE DPE1, CHLOROPLASTIC/AMYLOPLASTIC"/>
    <property type="match status" value="1"/>
</dbReference>
<reference evidence="11" key="1">
    <citation type="submission" date="2022-02" db="EMBL/GenBank/DDBJ databases">
        <title>Corynebacterium sp. from urogenital microbiome.</title>
        <authorList>
            <person name="Cappelli E.A."/>
            <person name="Ribeiro T.G."/>
            <person name="Peixe L."/>
        </authorList>
    </citation>
    <scope>NUCLEOTIDE SEQUENCE</scope>
    <source>
        <strain evidence="11">C8Ua_174</strain>
    </source>
</reference>
<dbReference type="Proteomes" id="UP001146469">
    <property type="component" value="Unassembled WGS sequence"/>
</dbReference>
<evidence type="ECO:0000256" key="7">
    <source>
        <dbReference type="ARBA" id="ARBA00023277"/>
    </source>
</evidence>
<keyword evidence="5 11" id="KW-0328">Glycosyltransferase</keyword>
<dbReference type="Pfam" id="PF02446">
    <property type="entry name" value="Glyco_hydro_77"/>
    <property type="match status" value="2"/>
</dbReference>
<dbReference type="RefSeq" id="WP_269944515.1">
    <property type="nucleotide sequence ID" value="NZ_JAKMUT010000004.1"/>
</dbReference>
<evidence type="ECO:0000256" key="1">
    <source>
        <dbReference type="ARBA" id="ARBA00000439"/>
    </source>
</evidence>
<dbReference type="Pfam" id="PF21226">
    <property type="entry name" value="MalQ_N"/>
    <property type="match status" value="1"/>
</dbReference>
<feature type="domain" description="MalQ N-terminal beta-sandwich" evidence="10">
    <location>
        <begin position="89"/>
        <end position="182"/>
    </location>
</feature>
<dbReference type="GO" id="GO:0004134">
    <property type="term" value="F:4-alpha-glucanotransferase activity"/>
    <property type="evidence" value="ECO:0007669"/>
    <property type="project" value="UniProtKB-EC"/>
</dbReference>
<keyword evidence="6 11" id="KW-0808">Transferase</keyword>
<evidence type="ECO:0000256" key="5">
    <source>
        <dbReference type="ARBA" id="ARBA00022676"/>
    </source>
</evidence>
<evidence type="ECO:0000256" key="4">
    <source>
        <dbReference type="ARBA" id="ARBA00020295"/>
    </source>
</evidence>
<evidence type="ECO:0000256" key="2">
    <source>
        <dbReference type="ARBA" id="ARBA00005684"/>
    </source>
</evidence>
<organism evidence="11 12">
    <name type="scientific">Corynebacterium evansiae</name>
    <dbReference type="NCBI Taxonomy" id="2913499"/>
    <lineage>
        <taxon>Bacteria</taxon>
        <taxon>Bacillati</taxon>
        <taxon>Actinomycetota</taxon>
        <taxon>Actinomycetes</taxon>
        <taxon>Mycobacteriales</taxon>
        <taxon>Corynebacteriaceae</taxon>
        <taxon>Corynebacterium</taxon>
    </lineage>
</organism>
<dbReference type="EC" id="2.4.1.25" evidence="3"/>
<keyword evidence="12" id="KW-1185">Reference proteome</keyword>
<evidence type="ECO:0000256" key="8">
    <source>
        <dbReference type="ARBA" id="ARBA00031423"/>
    </source>
</evidence>
<keyword evidence="7" id="KW-0119">Carbohydrate metabolism</keyword>
<sequence length="722" mass="79254">MAVVTSSVESGGANASDVNAILNELATECGVATWYTGQNGQRVEVQSSTVLFALRELGLDLPEDPDALTEEIAQAAIEDLLRARYSRMLPPTVTAIADRPRTLHVHCIDGESLQVQVRTEDGETIPLEQLNEWVDPITVGAEAAATTFGTATFQLPALPAGWHQLEARADSTEATSTLLVSPQALELPDAPRTGVMAQLYSLRDRDAWGIGDYGTLEVLSDSLQKLGGADFVLVNPMHAAEAAPPVEDSPYLPTTRRYTNPIYIRVENTPEYAAHPELHAEIEQLAAPLKKRNHTADLLERDPVVASKIKALHLLYAAGIGDERAKQLRDFREREGAGLVGFTEWCERAANDPELTSDFYAWMQMLCQEQELHAQNTLTEHMSIGLMADLAVGVHPGGADAQTLADVLAPGASVGAPPDGYNQQGQDWSQPPWHPWKLAEEGYRPWRDMLRTILRTAGGIRIDHVLGLFRLWWIPRMESPTLGTYVTYDHEALVGALVLEAHRAGAVVVGEDLGTFEPWVQDYLASRGVMGTSIVWFEGDANGAKPPEAYRRTCLTSVTTHDLPPTASYLRGGHIDLREELGVLTRSSDDEFAEDANWQVDVLGTIARHGGFRGMDCEGYFLNDLRQELDDPRHGRERRPDVSYILRAMHRYIAQTPSLLRCAALVDLVGDLRAQNQPGTTQDLYPNWRVPLCDGAGNPVLVEDLANMPLARDVLAATRGEG</sequence>
<dbReference type="SUPFAM" id="SSF51445">
    <property type="entry name" value="(Trans)glycosidases"/>
    <property type="match status" value="1"/>
</dbReference>
<evidence type="ECO:0000256" key="9">
    <source>
        <dbReference type="ARBA" id="ARBA00031501"/>
    </source>
</evidence>
<evidence type="ECO:0000259" key="10">
    <source>
        <dbReference type="Pfam" id="PF21226"/>
    </source>
</evidence>
<dbReference type="InterPro" id="IPR003385">
    <property type="entry name" value="Glyco_hydro_77"/>
</dbReference>
<dbReference type="PANTHER" id="PTHR32438:SF5">
    <property type="entry name" value="4-ALPHA-GLUCANOTRANSFERASE DPE1, CHLOROPLASTIC_AMYLOPLASTIC"/>
    <property type="match status" value="1"/>
</dbReference>
<evidence type="ECO:0000313" key="11">
    <source>
        <dbReference type="EMBL" id="MCZ9289781.1"/>
    </source>
</evidence>
<dbReference type="GO" id="GO:0005975">
    <property type="term" value="P:carbohydrate metabolic process"/>
    <property type="evidence" value="ECO:0007669"/>
    <property type="project" value="InterPro"/>
</dbReference>
<comment type="similarity">
    <text evidence="2">Belongs to the disproportionating enzyme family.</text>
</comment>
<protein>
    <recommendedName>
        <fullName evidence="4">4-alpha-glucanotransferase</fullName>
        <ecNumber evidence="3">2.4.1.25</ecNumber>
    </recommendedName>
    <alternativeName>
        <fullName evidence="8">Amylomaltase</fullName>
    </alternativeName>
    <alternativeName>
        <fullName evidence="9">Disproportionating enzyme</fullName>
    </alternativeName>
</protein>
<proteinExistence type="inferred from homology"/>